<dbReference type="EMBL" id="ML170190">
    <property type="protein sequence ID" value="TDL20197.1"/>
    <property type="molecule type" value="Genomic_DNA"/>
</dbReference>
<evidence type="ECO:0000313" key="2">
    <source>
        <dbReference type="Proteomes" id="UP000294933"/>
    </source>
</evidence>
<dbReference type="InterPro" id="IPR035992">
    <property type="entry name" value="Ricin_B-like_lectins"/>
</dbReference>
<protein>
    <recommendedName>
        <fullName evidence="3">Ricin B lectin domain-containing protein</fullName>
    </recommendedName>
</protein>
<gene>
    <name evidence="1" type="ORF">BD410DRAFT_385769</name>
</gene>
<keyword evidence="2" id="KW-1185">Reference proteome</keyword>
<evidence type="ECO:0008006" key="3">
    <source>
        <dbReference type="Google" id="ProtNLM"/>
    </source>
</evidence>
<dbReference type="Proteomes" id="UP000294933">
    <property type="component" value="Unassembled WGS sequence"/>
</dbReference>
<name>A0A4Y7PXR1_9AGAM</name>
<dbReference type="SUPFAM" id="SSF50370">
    <property type="entry name" value="Ricin B-like lectins"/>
    <property type="match status" value="1"/>
</dbReference>
<dbReference type="VEuPathDB" id="FungiDB:BD410DRAFT_385769"/>
<evidence type="ECO:0000313" key="1">
    <source>
        <dbReference type="EMBL" id="TDL20197.1"/>
    </source>
</evidence>
<organism evidence="1 2">
    <name type="scientific">Rickenella mellea</name>
    <dbReference type="NCBI Taxonomy" id="50990"/>
    <lineage>
        <taxon>Eukaryota</taxon>
        <taxon>Fungi</taxon>
        <taxon>Dikarya</taxon>
        <taxon>Basidiomycota</taxon>
        <taxon>Agaricomycotina</taxon>
        <taxon>Agaricomycetes</taxon>
        <taxon>Hymenochaetales</taxon>
        <taxon>Rickenellaceae</taxon>
        <taxon>Rickenella</taxon>
    </lineage>
</organism>
<dbReference type="Gene3D" id="2.80.10.50">
    <property type="match status" value="1"/>
</dbReference>
<proteinExistence type="predicted"/>
<reference evidence="1 2" key="1">
    <citation type="submission" date="2018-06" db="EMBL/GenBank/DDBJ databases">
        <title>A transcriptomic atlas of mushroom development highlights an independent origin of complex multicellularity.</title>
        <authorList>
            <consortium name="DOE Joint Genome Institute"/>
            <person name="Krizsan K."/>
            <person name="Almasi E."/>
            <person name="Merenyi Z."/>
            <person name="Sahu N."/>
            <person name="Viragh M."/>
            <person name="Koszo T."/>
            <person name="Mondo S."/>
            <person name="Kiss B."/>
            <person name="Balint B."/>
            <person name="Kues U."/>
            <person name="Barry K."/>
            <person name="Hegedus J.C."/>
            <person name="Henrissat B."/>
            <person name="Johnson J."/>
            <person name="Lipzen A."/>
            <person name="Ohm R."/>
            <person name="Nagy I."/>
            <person name="Pangilinan J."/>
            <person name="Yan J."/>
            <person name="Xiong Y."/>
            <person name="Grigoriev I.V."/>
            <person name="Hibbett D.S."/>
            <person name="Nagy L.G."/>
        </authorList>
    </citation>
    <scope>NUCLEOTIDE SEQUENCE [LARGE SCALE GENOMIC DNA]</scope>
    <source>
        <strain evidence="1 2">SZMC22713</strain>
    </source>
</reference>
<sequence length="145" mass="16427">MANKPRTAIGSLINGNYYITNARFKNLAVLRNDDDGTELIAGIIDQAPGEIWEIASLNNNTFSIMNQSFGLYANCRMRPTKGEVVEAKGLRKQWYIKESRYRGKYMISPLEGYLCWSLDDGVLNTPITLADESNSDKNMWIFTFA</sequence>
<dbReference type="STRING" id="50990.A0A4Y7PXR1"/>
<dbReference type="AlphaFoldDB" id="A0A4Y7PXR1"/>
<accession>A0A4Y7PXR1</accession>